<feature type="compositionally biased region" description="Basic and acidic residues" evidence="1">
    <location>
        <begin position="46"/>
        <end position="56"/>
    </location>
</feature>
<feature type="region of interest" description="Disordered" evidence="1">
    <location>
        <begin position="99"/>
        <end position="171"/>
    </location>
</feature>
<organism evidence="2">
    <name type="scientific">Sulfitobacter litoralis</name>
    <dbReference type="NCBI Taxonomy" id="335975"/>
    <lineage>
        <taxon>Bacteria</taxon>
        <taxon>Pseudomonadati</taxon>
        <taxon>Pseudomonadota</taxon>
        <taxon>Alphaproteobacteria</taxon>
        <taxon>Rhodobacterales</taxon>
        <taxon>Roseobacteraceae</taxon>
        <taxon>Sulfitobacter</taxon>
    </lineage>
</organism>
<sequence length="171" mass="19577">MAKGHAALEREAVQSSNQEKWRCWLEIRRLEREKYRLLIAEDLADEREKARRERTSKERHRIAKAKTAEDQRVAIEAATSIDRIGNDNNALAAALAWARSGAEAPRNPPNADRMPSRDGQTPPGDAAPEWEDFNEEIDPETFVSPNVEDPPYRLRRIGRQSHSGRSQRVRD</sequence>
<accession>A0A7V1FL76</accession>
<evidence type="ECO:0000256" key="1">
    <source>
        <dbReference type="SAM" id="MobiDB-lite"/>
    </source>
</evidence>
<comment type="caution">
    <text evidence="2">The sequence shown here is derived from an EMBL/GenBank/DDBJ whole genome shotgun (WGS) entry which is preliminary data.</text>
</comment>
<gene>
    <name evidence="2" type="ORF">ENH63_00905</name>
</gene>
<dbReference type="EMBL" id="DRFN01000002">
    <property type="protein sequence ID" value="HDZ50343.1"/>
    <property type="molecule type" value="Genomic_DNA"/>
</dbReference>
<dbReference type="AlphaFoldDB" id="A0A7V1FL76"/>
<name>A0A7V1FL76_9RHOB</name>
<feature type="region of interest" description="Disordered" evidence="1">
    <location>
        <begin position="46"/>
        <end position="68"/>
    </location>
</feature>
<reference evidence="2" key="1">
    <citation type="journal article" date="2020" name="mSystems">
        <title>Genome- and Community-Level Interaction Insights into Carbon Utilization and Element Cycling Functions of Hydrothermarchaeota in Hydrothermal Sediment.</title>
        <authorList>
            <person name="Zhou Z."/>
            <person name="Liu Y."/>
            <person name="Xu W."/>
            <person name="Pan J."/>
            <person name="Luo Z.H."/>
            <person name="Li M."/>
        </authorList>
    </citation>
    <scope>NUCLEOTIDE SEQUENCE [LARGE SCALE GENOMIC DNA]</scope>
    <source>
        <strain evidence="2">HyVt-323</strain>
    </source>
</reference>
<protein>
    <submittedName>
        <fullName evidence="2">Uncharacterized protein</fullName>
    </submittedName>
</protein>
<feature type="compositionally biased region" description="Acidic residues" evidence="1">
    <location>
        <begin position="128"/>
        <end position="139"/>
    </location>
</feature>
<proteinExistence type="predicted"/>
<feature type="compositionally biased region" description="Polar residues" evidence="1">
    <location>
        <begin position="160"/>
        <end position="171"/>
    </location>
</feature>
<evidence type="ECO:0000313" key="2">
    <source>
        <dbReference type="EMBL" id="HDZ50343.1"/>
    </source>
</evidence>
<dbReference type="Proteomes" id="UP000885704">
    <property type="component" value="Unassembled WGS sequence"/>
</dbReference>